<feature type="compositionally biased region" description="Basic residues" evidence="1">
    <location>
        <begin position="619"/>
        <end position="647"/>
    </location>
</feature>
<name>A0A8T0E4S2_ARGBR</name>
<reference evidence="2" key="2">
    <citation type="submission" date="2020-06" db="EMBL/GenBank/DDBJ databases">
        <authorList>
            <person name="Sheffer M."/>
        </authorList>
    </citation>
    <scope>NUCLEOTIDE SEQUENCE</scope>
</reference>
<feature type="region of interest" description="Disordered" evidence="1">
    <location>
        <begin position="530"/>
        <end position="660"/>
    </location>
</feature>
<feature type="compositionally biased region" description="Low complexity" evidence="1">
    <location>
        <begin position="1071"/>
        <end position="1080"/>
    </location>
</feature>
<feature type="compositionally biased region" description="Basic and acidic residues" evidence="1">
    <location>
        <begin position="1164"/>
        <end position="1188"/>
    </location>
</feature>
<evidence type="ECO:0000313" key="3">
    <source>
        <dbReference type="Proteomes" id="UP000807504"/>
    </source>
</evidence>
<feature type="compositionally biased region" description="Basic residues" evidence="1">
    <location>
        <begin position="593"/>
        <end position="611"/>
    </location>
</feature>
<evidence type="ECO:0000256" key="1">
    <source>
        <dbReference type="SAM" id="MobiDB-lite"/>
    </source>
</evidence>
<feature type="region of interest" description="Disordered" evidence="1">
    <location>
        <begin position="1232"/>
        <end position="1266"/>
    </location>
</feature>
<reference evidence="2" key="1">
    <citation type="journal article" date="2020" name="bioRxiv">
        <title>Chromosome-level reference genome of the European wasp spider Argiope bruennichi: a resource for studies on range expansion and evolutionary adaptation.</title>
        <authorList>
            <person name="Sheffer M.M."/>
            <person name="Hoppe A."/>
            <person name="Krehenwinkel H."/>
            <person name="Uhl G."/>
            <person name="Kuss A.W."/>
            <person name="Jensen L."/>
            <person name="Jensen C."/>
            <person name="Gillespie R.G."/>
            <person name="Hoff K.J."/>
            <person name="Prost S."/>
        </authorList>
    </citation>
    <scope>NUCLEOTIDE SEQUENCE</scope>
</reference>
<feature type="compositionally biased region" description="Basic residues" evidence="1">
    <location>
        <begin position="1242"/>
        <end position="1256"/>
    </location>
</feature>
<feature type="region of interest" description="Disordered" evidence="1">
    <location>
        <begin position="41"/>
        <end position="128"/>
    </location>
</feature>
<keyword evidence="3" id="KW-1185">Reference proteome</keyword>
<accession>A0A8T0E4S2</accession>
<sequence>MPFYSMPDANTFFLGPNTEENYGEYSDSRFDPQWEPWQLNSQSEIRPFRSNNLNSKMDSYSDYENLQNGPNRNHPHRRNMKHNITLKTKRPSQFLKSHQKSQSNKEDDDYDNNYEDDENIELRRDTESTQLPPNKMIRANRSLEMNRNPSIMYENKRDYGALNNQYLPENSPNSYPGIPEIGNNALKEKSSSNLEYVEPNSDSLRTVDTVTESITDSDFNDNENEDLSSNRPGMQSPRAIYITDEAIGPESITPIYNQGEVLEYKTDTSNYMNANNMQNPGQYQAQNQEPIFNNVNKDEYIDLTSIKPINNLMPMDINTGSVLINDQKEFPEPVKMVKRQRALNRTISSQAAPKLTFYNEIQSSTEFQNNTTTQRSEFTTDENSHLNAKRLTNDKPIIGKNKLHKRPKIKPSKPSSYQHKYGIKDQNLHHDLNQGMARQGGKSDKIHETAKKIFNSNENDRISKHRMKQKQQKFYPQKVNDGSNNENIQKGLKHDFIKNNHGTNLKIKNFPDSKLNKNLGNLKIDLRRDSFQDNASDHNSSKKRSVETRDATTEKGSAIYFKRNFENKHNSSNRRTSKSSSKAIVRSANNFKYRNRIHNYKKQPFQHRKQFPKTPGKLSYKKFLHHKKPHYPHSKHKYPKYKSKGRNQKREPPAYAPPSSFEIKELNEPYNYELNIAKHLNDGKSKVDEKLSRTMEDYKVKKTVLKDGKTHKETDIVENENEKVVDNVHVISDPNQKTTLPSPAPVDTHFGQSEAAYPYIDHEEIGEDENPEEQYDESDVDNLHAVPLQKTIGASVAKAEEVDQSLPENSANENDYEEEESKEKIVSDNYIDTSTDQEAEVTEKSQESSSVEIEATPNEVDINYGSEQSEEEPENYEDSGAYYQTSTEIPPAKIKPMKVADYYLPSADLPPDFSLEQAPMDQIYQASYPPLDLPFQSPEMNGLYQENYELPYGNGKKHKKIYHFSTEYAVSDGLDEFEKEEKLEKASKTVVKNKLMTANESSHHFQEKKTEIKNNKESYHEAYIEEKDENKFPRDMDIDDNLPNSAPTSNHLSHSNSENDKYPDINSEIPENSANDNNSEASEDQELDDQPGKEDSERISQRFSPSDELNQHEYLIDNVKRSQPRLKVNRGANIGSFTNETHVQENQHGGRRDASSLNRQSVQEIHKKGESNFEDSPNRKKEIRDSGKASRGSGTPAWTAPHSESKSGNVVYITMRTTTMDLEKKYHDFIQIQDDNTNSRRYERHPKNYVRKRRKNGNTEKKIFVQ</sequence>
<protein>
    <submittedName>
        <fullName evidence="2">Uncharacterized protein</fullName>
    </submittedName>
</protein>
<feature type="region of interest" description="Disordered" evidence="1">
    <location>
        <begin position="997"/>
        <end position="1206"/>
    </location>
</feature>
<dbReference type="Proteomes" id="UP000807504">
    <property type="component" value="Unassembled WGS sequence"/>
</dbReference>
<organism evidence="2 3">
    <name type="scientific">Argiope bruennichi</name>
    <name type="common">Wasp spider</name>
    <name type="synonym">Aranea bruennichi</name>
    <dbReference type="NCBI Taxonomy" id="94029"/>
    <lineage>
        <taxon>Eukaryota</taxon>
        <taxon>Metazoa</taxon>
        <taxon>Ecdysozoa</taxon>
        <taxon>Arthropoda</taxon>
        <taxon>Chelicerata</taxon>
        <taxon>Arachnida</taxon>
        <taxon>Araneae</taxon>
        <taxon>Araneomorphae</taxon>
        <taxon>Entelegynae</taxon>
        <taxon>Araneoidea</taxon>
        <taxon>Araneidae</taxon>
        <taxon>Argiope</taxon>
    </lineage>
</organism>
<feature type="compositionally biased region" description="Basic and acidic residues" evidence="1">
    <location>
        <begin position="1257"/>
        <end position="1266"/>
    </location>
</feature>
<feature type="compositionally biased region" description="Basic and acidic residues" evidence="1">
    <location>
        <begin position="1001"/>
        <end position="1036"/>
    </location>
</feature>
<comment type="caution">
    <text evidence="2">The sequence shown here is derived from an EMBL/GenBank/DDBJ whole genome shotgun (WGS) entry which is preliminary data.</text>
</comment>
<dbReference type="AlphaFoldDB" id="A0A8T0E4S2"/>
<feature type="region of interest" description="Disordered" evidence="1">
    <location>
        <begin position="215"/>
        <end position="235"/>
    </location>
</feature>
<proteinExistence type="predicted"/>
<feature type="compositionally biased region" description="Basic and acidic residues" evidence="1">
    <location>
        <begin position="1090"/>
        <end position="1100"/>
    </location>
</feature>
<feature type="compositionally biased region" description="Polar residues" evidence="1">
    <location>
        <begin position="41"/>
        <end position="69"/>
    </location>
</feature>
<feature type="compositionally biased region" description="Polar residues" evidence="1">
    <location>
        <begin position="1042"/>
        <end position="1056"/>
    </location>
</feature>
<feature type="compositionally biased region" description="Acidic residues" evidence="1">
    <location>
        <begin position="868"/>
        <end position="877"/>
    </location>
</feature>
<feature type="compositionally biased region" description="Basic and acidic residues" evidence="1">
    <location>
        <begin position="1109"/>
        <end position="1120"/>
    </location>
</feature>
<feature type="compositionally biased region" description="Acidic residues" evidence="1">
    <location>
        <begin position="106"/>
        <end position="119"/>
    </location>
</feature>
<feature type="region of interest" description="Disordered" evidence="1">
    <location>
        <begin position="794"/>
        <end position="882"/>
    </location>
</feature>
<feature type="compositionally biased region" description="Basic and acidic residues" evidence="1">
    <location>
        <begin position="1142"/>
        <end position="1154"/>
    </location>
</feature>
<dbReference type="EMBL" id="JABXBU010002230">
    <property type="protein sequence ID" value="KAF8766839.1"/>
    <property type="molecule type" value="Genomic_DNA"/>
</dbReference>
<evidence type="ECO:0000313" key="2">
    <source>
        <dbReference type="EMBL" id="KAF8766839.1"/>
    </source>
</evidence>
<feature type="compositionally biased region" description="Basic and acidic residues" evidence="1">
    <location>
        <begin position="530"/>
        <end position="553"/>
    </location>
</feature>
<gene>
    <name evidence="2" type="ORF">HNY73_019864</name>
</gene>